<proteinExistence type="inferred from homology"/>
<comment type="caution">
    <text evidence="5">The sequence shown here is derived from an EMBL/GenBank/DDBJ whole genome shotgun (WGS) entry which is preliminary data.</text>
</comment>
<keyword evidence="2" id="KW-0436">Ligase</keyword>
<dbReference type="PANTHER" id="PTHR24096">
    <property type="entry name" value="LONG-CHAIN-FATTY-ACID--COA LIGASE"/>
    <property type="match status" value="1"/>
</dbReference>
<dbReference type="Gene3D" id="3.40.50.12780">
    <property type="entry name" value="N-terminal domain of ligase-like"/>
    <property type="match status" value="1"/>
</dbReference>
<evidence type="ECO:0000259" key="3">
    <source>
        <dbReference type="Pfam" id="PF00501"/>
    </source>
</evidence>
<dbReference type="PANTHER" id="PTHR24096:SF149">
    <property type="entry name" value="AMP-BINDING DOMAIN-CONTAINING PROTEIN-RELATED"/>
    <property type="match status" value="1"/>
</dbReference>
<keyword evidence="6" id="KW-1185">Reference proteome</keyword>
<dbReference type="SUPFAM" id="SSF56801">
    <property type="entry name" value="Acetyl-CoA synthetase-like"/>
    <property type="match status" value="1"/>
</dbReference>
<dbReference type="InterPro" id="IPR025110">
    <property type="entry name" value="AMP-bd_C"/>
</dbReference>
<evidence type="ECO:0000313" key="5">
    <source>
        <dbReference type="EMBL" id="TPX16656.1"/>
    </source>
</evidence>
<feature type="domain" description="AMP-dependent synthetase/ligase" evidence="3">
    <location>
        <begin position="59"/>
        <end position="428"/>
    </location>
</feature>
<dbReference type="InterPro" id="IPR042099">
    <property type="entry name" value="ANL_N_sf"/>
</dbReference>
<accession>A0A507BBP1</accession>
<dbReference type="AlphaFoldDB" id="A0A507BBP1"/>
<organism evidence="5 6">
    <name type="scientific">Thyridium curvatum</name>
    <dbReference type="NCBI Taxonomy" id="1093900"/>
    <lineage>
        <taxon>Eukaryota</taxon>
        <taxon>Fungi</taxon>
        <taxon>Dikarya</taxon>
        <taxon>Ascomycota</taxon>
        <taxon>Pezizomycotina</taxon>
        <taxon>Sordariomycetes</taxon>
        <taxon>Sordariomycetidae</taxon>
        <taxon>Thyridiales</taxon>
        <taxon>Thyridiaceae</taxon>
        <taxon>Thyridium</taxon>
    </lineage>
</organism>
<dbReference type="Pfam" id="PF00501">
    <property type="entry name" value="AMP-binding"/>
    <property type="match status" value="1"/>
</dbReference>
<dbReference type="STRING" id="1093900.A0A507BBP1"/>
<dbReference type="CDD" id="cd05911">
    <property type="entry name" value="Firefly_Luc_like"/>
    <property type="match status" value="1"/>
</dbReference>
<dbReference type="InterPro" id="IPR045851">
    <property type="entry name" value="AMP-bd_C_sf"/>
</dbReference>
<comment type="similarity">
    <text evidence="1">Belongs to the ATP-dependent AMP-binding enzyme family.</text>
</comment>
<evidence type="ECO:0000256" key="1">
    <source>
        <dbReference type="ARBA" id="ARBA00006432"/>
    </source>
</evidence>
<dbReference type="Gene3D" id="3.30.300.30">
    <property type="match status" value="1"/>
</dbReference>
<evidence type="ECO:0000259" key="4">
    <source>
        <dbReference type="Pfam" id="PF13193"/>
    </source>
</evidence>
<dbReference type="InParanoid" id="A0A507BBP1"/>
<dbReference type="EMBL" id="SKBQ01000016">
    <property type="protein sequence ID" value="TPX16656.1"/>
    <property type="molecule type" value="Genomic_DNA"/>
</dbReference>
<feature type="domain" description="AMP-binding enzyme C-terminal" evidence="4">
    <location>
        <begin position="479"/>
        <end position="570"/>
    </location>
</feature>
<dbReference type="OrthoDB" id="6509636at2759"/>
<dbReference type="Pfam" id="PF13193">
    <property type="entry name" value="AMP-binding_C"/>
    <property type="match status" value="1"/>
</dbReference>
<dbReference type="RefSeq" id="XP_030998367.1">
    <property type="nucleotide sequence ID" value="XM_031137915.1"/>
</dbReference>
<dbReference type="GeneID" id="41971044"/>
<dbReference type="GO" id="GO:0016405">
    <property type="term" value="F:CoA-ligase activity"/>
    <property type="evidence" value="ECO:0007669"/>
    <property type="project" value="TreeGrafter"/>
</dbReference>
<evidence type="ECO:0000313" key="6">
    <source>
        <dbReference type="Proteomes" id="UP000319257"/>
    </source>
</evidence>
<dbReference type="Proteomes" id="UP000319257">
    <property type="component" value="Unassembled WGS sequence"/>
</dbReference>
<protein>
    <submittedName>
        <fullName evidence="5">Uncharacterized protein</fullName>
    </submittedName>
</protein>
<sequence>MPYGTSFPDVDIPKVDLWSFLFDRGSKPFADSKGKTKYTGTVLVRLLLSAANTQTELFTDGETGRTHTYASLRQQSVAFGRGLRARWGFQPRDVLGFYTPNNIDVPLLTCGLLWLGAVASPANPLSTPKELARQLRDSGAKGLVTQAAQLPNARRAAAEAGIPADRIILIGDERRDPEGKAVHFSELLLSGGDGEEEAPPARAAVDPEKDLSFLVYSSGTTGLQKGVCLSHYNIVANIIQMTATDGQYLTPYGGTDGKGDKMLGVTPFFHIYGLSCCLFTGIYLGWQLVVMARFDIERACQLVEKYRLTYAYIPPPVVLAFAKHPAVDKYDLTSLRVLHSGAAPLTAELTEALWQRLRIPVKQGYGLSETSPVTNVQLPDEWAKFMGSVGKLVPNMQAKIVDLEGNEVPEGQEGEFWVKGPNVFLGYLNQPDKTRDTFSPDGWFKTGDIFRRDKHGNYYCVDRLKELIKYKGFQVAPAELEGLLLGHPDVADVGVIGVQDPEQATEVPRAYVVLSPAAAGKAAAASAAAAALDAKAKEIAEWAAGHTAPHKKLRGGVVFVKEVPKSPSGKILRRELRDLAKKEERKTAGARL</sequence>
<evidence type="ECO:0000256" key="2">
    <source>
        <dbReference type="ARBA" id="ARBA00022598"/>
    </source>
</evidence>
<dbReference type="InterPro" id="IPR000873">
    <property type="entry name" value="AMP-dep_synth/lig_dom"/>
</dbReference>
<gene>
    <name evidence="5" type="ORF">E0L32_003597</name>
</gene>
<reference evidence="5 6" key="1">
    <citation type="submission" date="2019-06" db="EMBL/GenBank/DDBJ databases">
        <title>Draft genome sequence of the filamentous fungus Phialemoniopsis curvata isolated from diesel fuel.</title>
        <authorList>
            <person name="Varaljay V.A."/>
            <person name="Lyon W.J."/>
            <person name="Crouch A.L."/>
            <person name="Drake C.E."/>
            <person name="Hollomon J.M."/>
            <person name="Nadeau L.J."/>
            <person name="Nunn H.S."/>
            <person name="Stevenson B.S."/>
            <person name="Bojanowski C.L."/>
            <person name="Crookes-Goodson W.J."/>
        </authorList>
    </citation>
    <scope>NUCLEOTIDE SEQUENCE [LARGE SCALE GENOMIC DNA]</scope>
    <source>
        <strain evidence="5 6">D216</strain>
    </source>
</reference>
<name>A0A507BBP1_9PEZI</name>